<sequence length="238" mass="25672">MPSLRRTASSPIVRSSPYSSGPLSSRGSGHRRSSGSETSNRRVLADIEWWRVTDGQRESSPDQESEDRNRGNGDVVALDVSLGAGAGIHITHVVDPAHDPLEPLPLPWPPAPPVVSDETLANALPTEQFSGLSITPHTPTRRHHSLESSTSSLESTPEVSEAPLEGPALGMSDLDMGFDEAALPPLPFQRRDRFNALSPFLLRPFTLADCFSGSKDDEPNQYADFAVSPLSSAPEFLN</sequence>
<organism evidence="2 3">
    <name type="scientific">Gymnopilus dilepis</name>
    <dbReference type="NCBI Taxonomy" id="231916"/>
    <lineage>
        <taxon>Eukaryota</taxon>
        <taxon>Fungi</taxon>
        <taxon>Dikarya</taxon>
        <taxon>Basidiomycota</taxon>
        <taxon>Agaricomycotina</taxon>
        <taxon>Agaricomycetes</taxon>
        <taxon>Agaricomycetidae</taxon>
        <taxon>Agaricales</taxon>
        <taxon>Agaricineae</taxon>
        <taxon>Hymenogastraceae</taxon>
        <taxon>Gymnopilus</taxon>
    </lineage>
</organism>
<evidence type="ECO:0000256" key="1">
    <source>
        <dbReference type="SAM" id="MobiDB-lite"/>
    </source>
</evidence>
<dbReference type="InParanoid" id="A0A409WA94"/>
<comment type="caution">
    <text evidence="2">The sequence shown here is derived from an EMBL/GenBank/DDBJ whole genome shotgun (WGS) entry which is preliminary data.</text>
</comment>
<feature type="compositionally biased region" description="Basic and acidic residues" evidence="1">
    <location>
        <begin position="39"/>
        <end position="71"/>
    </location>
</feature>
<keyword evidence="3" id="KW-1185">Reference proteome</keyword>
<feature type="compositionally biased region" description="Low complexity" evidence="1">
    <location>
        <begin position="9"/>
        <end position="27"/>
    </location>
</feature>
<accession>A0A409WA94</accession>
<feature type="compositionally biased region" description="Polar residues" evidence="1">
    <location>
        <begin position="128"/>
        <end position="138"/>
    </location>
</feature>
<dbReference type="EMBL" id="NHYE01005260">
    <property type="protein sequence ID" value="PPQ75437.1"/>
    <property type="molecule type" value="Genomic_DNA"/>
</dbReference>
<name>A0A409WA94_9AGAR</name>
<evidence type="ECO:0000313" key="3">
    <source>
        <dbReference type="Proteomes" id="UP000284706"/>
    </source>
</evidence>
<dbReference type="Proteomes" id="UP000284706">
    <property type="component" value="Unassembled WGS sequence"/>
</dbReference>
<gene>
    <name evidence="2" type="ORF">CVT26_015359</name>
</gene>
<evidence type="ECO:0000313" key="2">
    <source>
        <dbReference type="EMBL" id="PPQ75437.1"/>
    </source>
</evidence>
<proteinExistence type="predicted"/>
<protein>
    <submittedName>
        <fullName evidence="2">Uncharacterized protein</fullName>
    </submittedName>
</protein>
<reference evidence="2 3" key="1">
    <citation type="journal article" date="2018" name="Evol. Lett.">
        <title>Horizontal gene cluster transfer increased hallucinogenic mushroom diversity.</title>
        <authorList>
            <person name="Reynolds H.T."/>
            <person name="Vijayakumar V."/>
            <person name="Gluck-Thaler E."/>
            <person name="Korotkin H.B."/>
            <person name="Matheny P.B."/>
            <person name="Slot J.C."/>
        </authorList>
    </citation>
    <scope>NUCLEOTIDE SEQUENCE [LARGE SCALE GENOMIC DNA]</scope>
    <source>
        <strain evidence="2 3">SRW20</strain>
    </source>
</reference>
<dbReference type="AlphaFoldDB" id="A0A409WA94"/>
<feature type="region of interest" description="Disordered" evidence="1">
    <location>
        <begin position="1"/>
        <end position="72"/>
    </location>
</feature>
<feature type="region of interest" description="Disordered" evidence="1">
    <location>
        <begin position="128"/>
        <end position="175"/>
    </location>
</feature>
<dbReference type="OrthoDB" id="3236040at2759"/>